<dbReference type="InterPro" id="IPR005331">
    <property type="entry name" value="Sulfotransferase"/>
</dbReference>
<dbReference type="STRING" id="321339.SAMN05444340_110148"/>
<evidence type="ECO:0000313" key="1">
    <source>
        <dbReference type="EMBL" id="SDY56398.1"/>
    </source>
</evidence>
<dbReference type="GO" id="GO:0008146">
    <property type="term" value="F:sulfotransferase activity"/>
    <property type="evidence" value="ECO:0007669"/>
    <property type="project" value="InterPro"/>
</dbReference>
<organism evidence="1 2">
    <name type="scientific">Citreimonas salinaria</name>
    <dbReference type="NCBI Taxonomy" id="321339"/>
    <lineage>
        <taxon>Bacteria</taxon>
        <taxon>Pseudomonadati</taxon>
        <taxon>Pseudomonadota</taxon>
        <taxon>Alphaproteobacteria</taxon>
        <taxon>Rhodobacterales</taxon>
        <taxon>Roseobacteraceae</taxon>
        <taxon>Citreimonas</taxon>
    </lineage>
</organism>
<dbReference type="Pfam" id="PF03567">
    <property type="entry name" value="Sulfotransfer_2"/>
    <property type="match status" value="1"/>
</dbReference>
<evidence type="ECO:0000313" key="2">
    <source>
        <dbReference type="Proteomes" id="UP000199286"/>
    </source>
</evidence>
<dbReference type="Proteomes" id="UP000199286">
    <property type="component" value="Unassembled WGS sequence"/>
</dbReference>
<dbReference type="Gene3D" id="3.40.50.300">
    <property type="entry name" value="P-loop containing nucleotide triphosphate hydrolases"/>
    <property type="match status" value="1"/>
</dbReference>
<dbReference type="SUPFAM" id="SSF52540">
    <property type="entry name" value="P-loop containing nucleoside triphosphate hydrolases"/>
    <property type="match status" value="1"/>
</dbReference>
<dbReference type="OrthoDB" id="7444642at2"/>
<keyword evidence="2" id="KW-1185">Reference proteome</keyword>
<sequence length="221" mass="25175">MPICTFRQTVLFFAHIPKTGGSSVEAYLRQKGDLSLFGEPKVSGIHRQHLTRDQVAAIPGLPVFDYRFAVVREPVSRMVSEFLWRSEPLKPLQWLARPLARAEARRIKVRGRKRSLTFAEWVPLALEEACEFPGMRDNHMRAQVDFLAAGDRLFAFEKGLQPVFRWIDYATDGAPSETPERLKANRSARPQVDAASRALIEAHYNRDAALHRDLHAGRVVF</sequence>
<dbReference type="EMBL" id="FNPF01000010">
    <property type="protein sequence ID" value="SDY56398.1"/>
    <property type="molecule type" value="Genomic_DNA"/>
</dbReference>
<keyword evidence="1" id="KW-0808">Transferase</keyword>
<dbReference type="RefSeq" id="WP_089883896.1">
    <property type="nucleotide sequence ID" value="NZ_FNPF01000010.1"/>
</dbReference>
<gene>
    <name evidence="1" type="ORF">SAMN05444340_110148</name>
</gene>
<dbReference type="InterPro" id="IPR027417">
    <property type="entry name" value="P-loop_NTPase"/>
</dbReference>
<protein>
    <submittedName>
        <fullName evidence="1">Sulfotransferase family protein</fullName>
    </submittedName>
</protein>
<reference evidence="1 2" key="1">
    <citation type="submission" date="2016-10" db="EMBL/GenBank/DDBJ databases">
        <authorList>
            <person name="de Groot N.N."/>
        </authorList>
    </citation>
    <scope>NUCLEOTIDE SEQUENCE [LARGE SCALE GENOMIC DNA]</scope>
    <source>
        <strain evidence="1 2">DSM 26880</strain>
    </source>
</reference>
<name>A0A1H3KXE3_9RHOB</name>
<dbReference type="GO" id="GO:0016020">
    <property type="term" value="C:membrane"/>
    <property type="evidence" value="ECO:0007669"/>
    <property type="project" value="InterPro"/>
</dbReference>
<accession>A0A1H3KXE3</accession>
<dbReference type="AlphaFoldDB" id="A0A1H3KXE3"/>
<proteinExistence type="predicted"/>